<dbReference type="Gene3D" id="1.10.10.2670">
    <property type="entry name" value="E3 ubiquitin-protein ligase"/>
    <property type="match status" value="1"/>
</dbReference>
<dbReference type="Proteomes" id="UP000054232">
    <property type="component" value="Unassembled WGS sequence"/>
</dbReference>
<dbReference type="InterPro" id="IPR036390">
    <property type="entry name" value="WH_DNA-bd_sf"/>
</dbReference>
<proteinExistence type="predicted"/>
<dbReference type="AlphaFoldDB" id="A0A093KZB8"/>
<accession>A0A093KZB8</accession>
<evidence type="ECO:0000313" key="4">
    <source>
        <dbReference type="Proteomes" id="UP000054232"/>
    </source>
</evidence>
<dbReference type="EMBL" id="KK563112">
    <property type="protein sequence ID" value="KFW02611.1"/>
    <property type="molecule type" value="Genomic_DNA"/>
</dbReference>
<name>A0A093KZB8_EURHL</name>
<dbReference type="GO" id="GO:0006368">
    <property type="term" value="P:transcription elongation by RNA polymerase II"/>
    <property type="evidence" value="ECO:0007669"/>
    <property type="project" value="InterPro"/>
</dbReference>
<dbReference type="Pfam" id="PF10390">
    <property type="entry name" value="ELL"/>
    <property type="match status" value="1"/>
</dbReference>
<organism evidence="3 4">
    <name type="scientific">Eurypyga helias</name>
    <name type="common">Sunbittern</name>
    <name type="synonym">Ardea helias</name>
    <dbReference type="NCBI Taxonomy" id="54383"/>
    <lineage>
        <taxon>Eukaryota</taxon>
        <taxon>Metazoa</taxon>
        <taxon>Chordata</taxon>
        <taxon>Craniata</taxon>
        <taxon>Vertebrata</taxon>
        <taxon>Euteleostomi</taxon>
        <taxon>Archelosauria</taxon>
        <taxon>Archosauria</taxon>
        <taxon>Dinosauria</taxon>
        <taxon>Saurischia</taxon>
        <taxon>Theropoda</taxon>
        <taxon>Coelurosauria</taxon>
        <taxon>Aves</taxon>
        <taxon>Neognathae</taxon>
        <taxon>Neoaves</taxon>
        <taxon>Phaethontimorphae</taxon>
        <taxon>Eurypygiformes</taxon>
        <taxon>Eurypygidae</taxon>
        <taxon>Eurypyga</taxon>
    </lineage>
</organism>
<feature type="compositionally biased region" description="Polar residues" evidence="1">
    <location>
        <begin position="129"/>
        <end position="144"/>
    </location>
</feature>
<protein>
    <submittedName>
        <fullName evidence="3">RNA polymerase II elongation factor ELL2</fullName>
    </submittedName>
</protein>
<dbReference type="PANTHER" id="PTHR23288:SF8">
    <property type="entry name" value="RNA POLYMERASE II ELONGATION FACTOR ELL2"/>
    <property type="match status" value="1"/>
</dbReference>
<dbReference type="SUPFAM" id="SSF46785">
    <property type="entry name" value="Winged helix' DNA-binding domain"/>
    <property type="match status" value="1"/>
</dbReference>
<gene>
    <name evidence="3" type="ORF">N326_11610</name>
</gene>
<keyword evidence="3" id="KW-0251">Elongation factor</keyword>
<dbReference type="InterPro" id="IPR031176">
    <property type="entry name" value="ELL/occludin"/>
</dbReference>
<dbReference type="InterPro" id="IPR019464">
    <property type="entry name" value="ELL_N"/>
</dbReference>
<evidence type="ECO:0000256" key="1">
    <source>
        <dbReference type="SAM" id="MobiDB-lite"/>
    </source>
</evidence>
<keyword evidence="3" id="KW-0648">Protein biosynthesis</keyword>
<dbReference type="GO" id="GO:0008023">
    <property type="term" value="C:transcription elongation factor complex"/>
    <property type="evidence" value="ECO:0007669"/>
    <property type="project" value="InterPro"/>
</dbReference>
<feature type="region of interest" description="Disordered" evidence="1">
    <location>
        <begin position="129"/>
        <end position="151"/>
    </location>
</feature>
<feature type="non-terminal residue" evidence="3">
    <location>
        <position position="1"/>
    </location>
</feature>
<dbReference type="GO" id="GO:0042795">
    <property type="term" value="P:snRNA transcription by RNA polymerase II"/>
    <property type="evidence" value="ECO:0007669"/>
    <property type="project" value="TreeGrafter"/>
</dbReference>
<dbReference type="InterPro" id="IPR042065">
    <property type="entry name" value="E3_ELL-like"/>
</dbReference>
<dbReference type="PANTHER" id="PTHR23288">
    <property type="entry name" value="OCCLUDIN AND RNA POLYMERASE II ELONGATION FACTOR ELL"/>
    <property type="match status" value="1"/>
</dbReference>
<feature type="domain" description="RNA polymerase II elongation factor ELL N-terminal" evidence="2">
    <location>
        <begin position="3"/>
        <end position="127"/>
    </location>
</feature>
<feature type="non-terminal residue" evidence="3">
    <location>
        <position position="151"/>
    </location>
</feature>
<sequence>QVKGAPQCLPDVVPKRKRTRLKLPANPLRTTHKPSHVSQHPYRGRVIHLLALKNYKKPELLARLYRDGIYRKDKDCLAIVLQQVATLNPKDNTYALKDYLLKDIQRDWRGYDGADKQLLELILSRKLNSSQNATSTGHSESPVTSEKDAPS</sequence>
<dbReference type="GO" id="GO:0003746">
    <property type="term" value="F:translation elongation factor activity"/>
    <property type="evidence" value="ECO:0007669"/>
    <property type="project" value="UniProtKB-KW"/>
</dbReference>
<dbReference type="GO" id="GO:0032968">
    <property type="term" value="P:positive regulation of transcription elongation by RNA polymerase II"/>
    <property type="evidence" value="ECO:0007669"/>
    <property type="project" value="TreeGrafter"/>
</dbReference>
<evidence type="ECO:0000259" key="2">
    <source>
        <dbReference type="Pfam" id="PF10390"/>
    </source>
</evidence>
<reference evidence="3 4" key="1">
    <citation type="submission" date="2014-04" db="EMBL/GenBank/DDBJ databases">
        <title>Genome evolution of avian class.</title>
        <authorList>
            <person name="Zhang G."/>
            <person name="Li C."/>
        </authorList>
    </citation>
    <scope>NUCLEOTIDE SEQUENCE [LARGE SCALE GENOMIC DNA]</scope>
    <source>
        <strain evidence="3">BGI_N326</strain>
    </source>
</reference>
<dbReference type="GO" id="GO:0000987">
    <property type="term" value="F:cis-regulatory region sequence-specific DNA binding"/>
    <property type="evidence" value="ECO:0007669"/>
    <property type="project" value="TreeGrafter"/>
</dbReference>
<keyword evidence="4" id="KW-1185">Reference proteome</keyword>
<evidence type="ECO:0000313" key="3">
    <source>
        <dbReference type="EMBL" id="KFW02611.1"/>
    </source>
</evidence>